<keyword evidence="1" id="KW-0808">Transferase</keyword>
<reference evidence="1 2" key="1">
    <citation type="submission" date="2017-06" db="EMBL/GenBank/DDBJ databases">
        <authorList>
            <person name="Kim H.J."/>
            <person name="Triplett B.A."/>
        </authorList>
    </citation>
    <scope>NUCLEOTIDE SEQUENCE [LARGE SCALE GENOMIC DNA]</scope>
    <source>
        <strain evidence="1">FRACA_ARgP5</strain>
    </source>
</reference>
<proteinExistence type="predicted"/>
<name>A0A2I2KUS3_9ACTN</name>
<keyword evidence="1" id="KW-0489">Methyltransferase</keyword>
<dbReference type="PIRSF" id="PIRSF017393">
    <property type="entry name" value="MTase_SAV2177"/>
    <property type="match status" value="1"/>
</dbReference>
<dbReference type="AlphaFoldDB" id="A0A2I2KUS3"/>
<dbReference type="EMBL" id="FZMO01000257">
    <property type="protein sequence ID" value="SNQ49416.1"/>
    <property type="molecule type" value="Genomic_DNA"/>
</dbReference>
<dbReference type="Pfam" id="PF04672">
    <property type="entry name" value="Methyltransf_19"/>
    <property type="match status" value="1"/>
</dbReference>
<dbReference type="GO" id="GO:0032259">
    <property type="term" value="P:methylation"/>
    <property type="evidence" value="ECO:0007669"/>
    <property type="project" value="UniProtKB-KW"/>
</dbReference>
<accession>A0A2I2KUS3</accession>
<keyword evidence="2" id="KW-1185">Reference proteome</keyword>
<sequence>MAELSTIDTSVPHSARVWNYWLGGKDNYPTDRAAGDQVYEIFPAIVEVARASRAFLTRAVSFLVTEAGVRHFLDVGTGLPTADNTHEVAQRLAPDSRVVYVDNDPMVLAHARALLASSPEGATAYLDADVRHPEAIIEAAARTLDLTAPVALMLLGIMGHVAEFDDAISLVRRLVDALPSGSYLVLNDGTSSPARDEALDRYSDSGADAYHSRTPEQIAAFFAGLDLVEPGVVSTPLWRPGPAATPLPLDVHCGVAKKP</sequence>
<dbReference type="Gene3D" id="3.40.50.150">
    <property type="entry name" value="Vaccinia Virus protein VP39"/>
    <property type="match status" value="1"/>
</dbReference>
<dbReference type="RefSeq" id="WP_101832903.1">
    <property type="nucleotide sequence ID" value="NZ_FZMO01000257.1"/>
</dbReference>
<organism evidence="1 2">
    <name type="scientific">Frankia canadensis</name>
    <dbReference type="NCBI Taxonomy" id="1836972"/>
    <lineage>
        <taxon>Bacteria</taxon>
        <taxon>Bacillati</taxon>
        <taxon>Actinomycetota</taxon>
        <taxon>Actinomycetes</taxon>
        <taxon>Frankiales</taxon>
        <taxon>Frankiaceae</taxon>
        <taxon>Frankia</taxon>
    </lineage>
</organism>
<dbReference type="Proteomes" id="UP000234331">
    <property type="component" value="Unassembled WGS sequence"/>
</dbReference>
<dbReference type="OrthoDB" id="4134439at2"/>
<dbReference type="GO" id="GO:0008168">
    <property type="term" value="F:methyltransferase activity"/>
    <property type="evidence" value="ECO:0007669"/>
    <property type="project" value="UniProtKB-KW"/>
</dbReference>
<protein>
    <submittedName>
        <fullName evidence="1">S-adenosyl methyltransferase</fullName>
    </submittedName>
</protein>
<gene>
    <name evidence="1" type="ORF">FRACA_330019</name>
</gene>
<dbReference type="SUPFAM" id="SSF53335">
    <property type="entry name" value="S-adenosyl-L-methionine-dependent methyltransferases"/>
    <property type="match status" value="1"/>
</dbReference>
<evidence type="ECO:0000313" key="1">
    <source>
        <dbReference type="EMBL" id="SNQ49416.1"/>
    </source>
</evidence>
<evidence type="ECO:0000313" key="2">
    <source>
        <dbReference type="Proteomes" id="UP000234331"/>
    </source>
</evidence>
<dbReference type="InterPro" id="IPR006764">
    <property type="entry name" value="SAM_dep_MeTrfase_SAV2177_type"/>
</dbReference>
<dbReference type="InterPro" id="IPR029063">
    <property type="entry name" value="SAM-dependent_MTases_sf"/>
</dbReference>